<evidence type="ECO:0008006" key="3">
    <source>
        <dbReference type="Google" id="ProtNLM"/>
    </source>
</evidence>
<organism evidence="1 2">
    <name type="scientific">Zizania palustris</name>
    <name type="common">Northern wild rice</name>
    <dbReference type="NCBI Taxonomy" id="103762"/>
    <lineage>
        <taxon>Eukaryota</taxon>
        <taxon>Viridiplantae</taxon>
        <taxon>Streptophyta</taxon>
        <taxon>Embryophyta</taxon>
        <taxon>Tracheophyta</taxon>
        <taxon>Spermatophyta</taxon>
        <taxon>Magnoliopsida</taxon>
        <taxon>Liliopsida</taxon>
        <taxon>Poales</taxon>
        <taxon>Poaceae</taxon>
        <taxon>BOP clade</taxon>
        <taxon>Oryzoideae</taxon>
        <taxon>Oryzeae</taxon>
        <taxon>Zizaniinae</taxon>
        <taxon>Zizania</taxon>
    </lineage>
</organism>
<reference evidence="1" key="1">
    <citation type="journal article" date="2021" name="bioRxiv">
        <title>Whole Genome Assembly and Annotation of Northern Wild Rice, Zizania palustris L., Supports a Whole Genome Duplication in the Zizania Genus.</title>
        <authorList>
            <person name="Haas M."/>
            <person name="Kono T."/>
            <person name="Macchietto M."/>
            <person name="Millas R."/>
            <person name="McGilp L."/>
            <person name="Shao M."/>
            <person name="Duquette J."/>
            <person name="Hirsch C.N."/>
            <person name="Kimball J."/>
        </authorList>
    </citation>
    <scope>NUCLEOTIDE SEQUENCE</scope>
    <source>
        <tissue evidence="1">Fresh leaf tissue</tissue>
    </source>
</reference>
<protein>
    <recommendedName>
        <fullName evidence="3">Bifunctional inhibitor/plant lipid transfer protein/seed storage helical domain-containing protein</fullName>
    </recommendedName>
</protein>
<dbReference type="Proteomes" id="UP000729402">
    <property type="component" value="Unassembled WGS sequence"/>
</dbReference>
<name>A0A8J5VPZ9_ZIZPA</name>
<reference evidence="1" key="2">
    <citation type="submission" date="2021-02" db="EMBL/GenBank/DDBJ databases">
        <authorList>
            <person name="Kimball J.A."/>
            <person name="Haas M.W."/>
            <person name="Macchietto M."/>
            <person name="Kono T."/>
            <person name="Duquette J."/>
            <person name="Shao M."/>
        </authorList>
    </citation>
    <scope>NUCLEOTIDE SEQUENCE</scope>
    <source>
        <tissue evidence="1">Fresh leaf tissue</tissue>
    </source>
</reference>
<comment type="caution">
    <text evidence="1">The sequence shown here is derived from an EMBL/GenBank/DDBJ whole genome shotgun (WGS) entry which is preliminary data.</text>
</comment>
<keyword evidence="2" id="KW-1185">Reference proteome</keyword>
<dbReference type="EMBL" id="JAAALK010000282">
    <property type="protein sequence ID" value="KAG8080657.1"/>
    <property type="molecule type" value="Genomic_DNA"/>
</dbReference>
<gene>
    <name evidence="1" type="ORF">GUJ93_ZPchr0007g3311</name>
</gene>
<proteinExistence type="predicted"/>
<dbReference type="GO" id="GO:0008289">
    <property type="term" value="F:lipid binding"/>
    <property type="evidence" value="ECO:0007669"/>
    <property type="project" value="InterPro"/>
</dbReference>
<dbReference type="GO" id="GO:0006869">
    <property type="term" value="P:lipid transport"/>
    <property type="evidence" value="ECO:0007669"/>
    <property type="project" value="InterPro"/>
</dbReference>
<sequence>MLWFHAAAVPCIYAATTAAVGALYAATTAAVTCLYAATAAAAARPGPAALSSAESASSLDCGTVTSLLAGCTSFVLHYDGAAPAAAPPQLLLPLLPAPGTACCDGVVILYAVAADSGDNWRAVCRCMAGFVRQHSSNASAIAMLPGLCGVVSVGNSAGHTFTYCRSSIP</sequence>
<dbReference type="PANTHER" id="PTHR33076">
    <property type="entry name" value="NON-SPECIFIC LIPID-TRANSFER PROTEIN 2-RELATED"/>
    <property type="match status" value="1"/>
</dbReference>
<dbReference type="OrthoDB" id="1919446at2759"/>
<evidence type="ECO:0000313" key="2">
    <source>
        <dbReference type="Proteomes" id="UP000729402"/>
    </source>
</evidence>
<accession>A0A8J5VPZ9</accession>
<evidence type="ECO:0000313" key="1">
    <source>
        <dbReference type="EMBL" id="KAG8080657.1"/>
    </source>
</evidence>
<dbReference type="AlphaFoldDB" id="A0A8J5VPZ9"/>
<dbReference type="InterPro" id="IPR000528">
    <property type="entry name" value="Plant_nsLTP"/>
</dbReference>